<organism evidence="2 3">
    <name type="scientific">Spirosoma telluris</name>
    <dbReference type="NCBI Taxonomy" id="2183553"/>
    <lineage>
        <taxon>Bacteria</taxon>
        <taxon>Pseudomonadati</taxon>
        <taxon>Bacteroidota</taxon>
        <taxon>Cytophagia</taxon>
        <taxon>Cytophagales</taxon>
        <taxon>Cytophagaceae</taxon>
        <taxon>Spirosoma</taxon>
    </lineage>
</organism>
<protein>
    <recommendedName>
        <fullName evidence="4">Outer membrane protein beta-barrel domain-containing protein</fullName>
    </recommendedName>
</protein>
<dbReference type="EMBL" id="QLII01000001">
    <property type="protein sequence ID" value="RAI75459.1"/>
    <property type="molecule type" value="Genomic_DNA"/>
</dbReference>
<keyword evidence="3" id="KW-1185">Reference proteome</keyword>
<sequence length="413" mass="46598">MFIDKTFYKTLLFLLPMFYTCSTQAQRVFSKQSGEVSRSYLYYFTNDEGTSVDNVPLVIILPQKGEDARAAFSSKQRWLSVRKTVALLFPNPSDNQWDCIDTNKANLDISFLEFLITSSYSGFHTNRNQVYLIGDSRQTCLVDQFKKKYPGLLAQNLSIASRDSSSLVQEISELITSDVKTDKPYALWVNKPILQIPNRSDSIREFSWHNRFVLEVRKGGFYMLGSARTGITDKTNMDLSNAHSTFSVHATKWLNDSIAWFIDVGRLKIPSKQEMNGDNIKIGGGMVFMVSLGFKYALPRHKSRPYFSLASGFIPVMVFGGSLNASSMSSGMPPPNSSSFKAETRMALHTTLGTGIDWRFTKRLLFGAHLRYIHSANFESAGKVDAIRGFQFSLSTGYIFNANKVKNIPFIFN</sequence>
<evidence type="ECO:0000313" key="3">
    <source>
        <dbReference type="Proteomes" id="UP000249016"/>
    </source>
</evidence>
<gene>
    <name evidence="2" type="ORF">HMF3257_17130</name>
</gene>
<dbReference type="Gene3D" id="2.40.160.20">
    <property type="match status" value="1"/>
</dbReference>
<accession>A0A327NM57</accession>
<evidence type="ECO:0008006" key="4">
    <source>
        <dbReference type="Google" id="ProtNLM"/>
    </source>
</evidence>
<dbReference type="AlphaFoldDB" id="A0A327NM57"/>
<comment type="caution">
    <text evidence="2">The sequence shown here is derived from an EMBL/GenBank/DDBJ whole genome shotgun (WGS) entry which is preliminary data.</text>
</comment>
<keyword evidence="1" id="KW-0732">Signal</keyword>
<feature type="signal peptide" evidence="1">
    <location>
        <begin position="1"/>
        <end position="25"/>
    </location>
</feature>
<dbReference type="Proteomes" id="UP000249016">
    <property type="component" value="Unassembled WGS sequence"/>
</dbReference>
<name>A0A327NM57_9BACT</name>
<proteinExistence type="predicted"/>
<dbReference type="RefSeq" id="WP_111343908.1">
    <property type="nucleotide sequence ID" value="NZ_QLII01000001.1"/>
</dbReference>
<reference evidence="2 3" key="1">
    <citation type="submission" date="2018-06" db="EMBL/GenBank/DDBJ databases">
        <title>Spirosoma sp. HMF3257 Genome sequencing and assembly.</title>
        <authorList>
            <person name="Kang H."/>
            <person name="Cha I."/>
            <person name="Kim H."/>
            <person name="Kang J."/>
            <person name="Joh K."/>
        </authorList>
    </citation>
    <scope>NUCLEOTIDE SEQUENCE [LARGE SCALE GENOMIC DNA]</scope>
    <source>
        <strain evidence="2 3">HMF3257</strain>
    </source>
</reference>
<evidence type="ECO:0000313" key="2">
    <source>
        <dbReference type="EMBL" id="RAI75459.1"/>
    </source>
</evidence>
<evidence type="ECO:0000256" key="1">
    <source>
        <dbReference type="SAM" id="SignalP"/>
    </source>
</evidence>
<feature type="chain" id="PRO_5016463842" description="Outer membrane protein beta-barrel domain-containing protein" evidence="1">
    <location>
        <begin position="26"/>
        <end position="413"/>
    </location>
</feature>